<dbReference type="EMBL" id="BSDR01000001">
    <property type="protein sequence ID" value="GLI35983.1"/>
    <property type="molecule type" value="Genomic_DNA"/>
</dbReference>
<proteinExistence type="predicted"/>
<dbReference type="AlphaFoldDB" id="A0A9W6L8R4"/>
<sequence>MIINKDILEKTCKDMIETILFCLEDATKGTIYLISPMPELRAVRVTSGVRVQGSDQIKWGLPEASDYNYPGKTWEQYRDSPGHVMEAMGWCVEMQKSWTADDPYEDRRSVRKQLSGEIEDFHHMEPVLVRKSYLYGDRVVGLEYPLDYEGKPIWTDCEYVVVAVIKIHFKPYQIKRGDRSTKIIKKLSRTLGTELLSLHVRETLSEAQKELARQRLQSCNVLAHELRNTLIKLGFIFPAINAEISFLREQWEAQLREAFPNVEHKSSILSRLNELIQLRLQSLNGTGNMAQVGKDLMAEQEELSNQPLLPQLAKKWLDNKIRPKWERLLLESHAWDEEKDEIIGLLDRLEKGIWVGLDESLAMKMTHLPDELKKEWSKLAYVDFTRDKLLILKDIIKFLDNPQLAIPHKQQTKKILTSLKALAEIIPEVEERANRIIFSLKNGSTSQDW</sequence>
<accession>A0A9W6L8R4</accession>
<organism evidence="1 2">
    <name type="scientific">Desulforhabdus amnigena</name>
    <dbReference type="NCBI Taxonomy" id="40218"/>
    <lineage>
        <taxon>Bacteria</taxon>
        <taxon>Pseudomonadati</taxon>
        <taxon>Thermodesulfobacteriota</taxon>
        <taxon>Syntrophobacteria</taxon>
        <taxon>Syntrophobacterales</taxon>
        <taxon>Syntrophobacteraceae</taxon>
        <taxon>Desulforhabdus</taxon>
    </lineage>
</organism>
<dbReference type="RefSeq" id="WP_281796121.1">
    <property type="nucleotide sequence ID" value="NZ_BSDR01000001.1"/>
</dbReference>
<keyword evidence="2" id="KW-1185">Reference proteome</keyword>
<evidence type="ECO:0000313" key="1">
    <source>
        <dbReference type="EMBL" id="GLI35983.1"/>
    </source>
</evidence>
<comment type="caution">
    <text evidence="1">The sequence shown here is derived from an EMBL/GenBank/DDBJ whole genome shotgun (WGS) entry which is preliminary data.</text>
</comment>
<protein>
    <submittedName>
        <fullName evidence="1">Uncharacterized protein</fullName>
    </submittedName>
</protein>
<evidence type="ECO:0000313" key="2">
    <source>
        <dbReference type="Proteomes" id="UP001144372"/>
    </source>
</evidence>
<name>A0A9W6L8R4_9BACT</name>
<dbReference type="Proteomes" id="UP001144372">
    <property type="component" value="Unassembled WGS sequence"/>
</dbReference>
<reference evidence="1" key="1">
    <citation type="submission" date="2022-12" db="EMBL/GenBank/DDBJ databases">
        <title>Reference genome sequencing for broad-spectrum identification of bacterial and archaeal isolates by mass spectrometry.</title>
        <authorList>
            <person name="Sekiguchi Y."/>
            <person name="Tourlousse D.M."/>
        </authorList>
    </citation>
    <scope>NUCLEOTIDE SEQUENCE</scope>
    <source>
        <strain evidence="1">ASRB1</strain>
    </source>
</reference>
<gene>
    <name evidence="1" type="ORF">DAMNIGENAA_34160</name>
</gene>